<reference evidence="1 2" key="1">
    <citation type="submission" date="2018-05" db="EMBL/GenBank/DDBJ databases">
        <title>Genomic Encyclopedia of Type Strains, Phase IV (KMG-IV): sequencing the most valuable type-strain genomes for metagenomic binning, comparative biology and taxonomic classification.</title>
        <authorList>
            <person name="Goeker M."/>
        </authorList>
    </citation>
    <scope>NUCLEOTIDE SEQUENCE [LARGE SCALE GENOMIC DNA]</scope>
    <source>
        <strain evidence="1 2">DSM 25134</strain>
    </source>
</reference>
<evidence type="ECO:0000313" key="2">
    <source>
        <dbReference type="Proteomes" id="UP000248395"/>
    </source>
</evidence>
<sequence length="80" mass="9039">MHHSPDPCIPSLSEDIKKSLIAELKQFVSTENEAINLGITAQQRLAILQQQTSYFTIDKLVDMVLRAGKRIHCTFEPSSR</sequence>
<accession>A0A318J4T2</accession>
<dbReference type="RefSeq" id="WP_059284710.1">
    <property type="nucleotide sequence ID" value="NZ_LNQU01000006.1"/>
</dbReference>
<dbReference type="EMBL" id="QJKC01000025">
    <property type="protein sequence ID" value="PXX41337.1"/>
    <property type="molecule type" value="Genomic_DNA"/>
</dbReference>
<evidence type="ECO:0008006" key="3">
    <source>
        <dbReference type="Google" id="ProtNLM"/>
    </source>
</evidence>
<protein>
    <recommendedName>
        <fullName evidence="3">HigA2-like helix-turn-helix domain-containing protein</fullName>
    </recommendedName>
</protein>
<dbReference type="OrthoDB" id="129377at2"/>
<gene>
    <name evidence="1" type="ORF">DFR38_12522</name>
</gene>
<comment type="caution">
    <text evidence="1">The sequence shown here is derived from an EMBL/GenBank/DDBJ whole genome shotgun (WGS) entry which is preliminary data.</text>
</comment>
<keyword evidence="2" id="KW-1185">Reference proteome</keyword>
<evidence type="ECO:0000313" key="1">
    <source>
        <dbReference type="EMBL" id="PXX41337.1"/>
    </source>
</evidence>
<name>A0A318J4T2_9NEIS</name>
<organism evidence="1 2">
    <name type="scientific">Aquitalea magnusonii</name>
    <dbReference type="NCBI Taxonomy" id="332411"/>
    <lineage>
        <taxon>Bacteria</taxon>
        <taxon>Pseudomonadati</taxon>
        <taxon>Pseudomonadota</taxon>
        <taxon>Betaproteobacteria</taxon>
        <taxon>Neisseriales</taxon>
        <taxon>Chromobacteriaceae</taxon>
        <taxon>Aquitalea</taxon>
    </lineage>
</organism>
<proteinExistence type="predicted"/>
<dbReference type="AlphaFoldDB" id="A0A318J4T2"/>
<dbReference type="Proteomes" id="UP000248395">
    <property type="component" value="Unassembled WGS sequence"/>
</dbReference>